<dbReference type="Proteomes" id="UP000295375">
    <property type="component" value="Unassembled WGS sequence"/>
</dbReference>
<evidence type="ECO:0000313" key="9">
    <source>
        <dbReference type="EMBL" id="TDQ49132.1"/>
    </source>
</evidence>
<feature type="domain" description="Cytochrome c" evidence="8">
    <location>
        <begin position="32"/>
        <end position="91"/>
    </location>
</feature>
<keyword evidence="1" id="KW-0813">Transport</keyword>
<dbReference type="Pfam" id="PF13442">
    <property type="entry name" value="Cytochrome_CBB3"/>
    <property type="match status" value="2"/>
</dbReference>
<evidence type="ECO:0000256" key="7">
    <source>
        <dbReference type="SAM" id="SignalP"/>
    </source>
</evidence>
<keyword evidence="3" id="KW-0479">Metal-binding</keyword>
<dbReference type="InterPro" id="IPR009056">
    <property type="entry name" value="Cyt_c-like_dom"/>
</dbReference>
<keyword evidence="7" id="KW-0732">Signal</keyword>
<dbReference type="RefSeq" id="WP_133589478.1">
    <property type="nucleotide sequence ID" value="NZ_CP037953.1"/>
</dbReference>
<dbReference type="InterPro" id="IPR051811">
    <property type="entry name" value="Cytochrome_c550/c551-like"/>
</dbReference>
<gene>
    <name evidence="9" type="ORF">EV696_105106</name>
</gene>
<keyword evidence="4" id="KW-0249">Electron transport</keyword>
<evidence type="ECO:0000256" key="3">
    <source>
        <dbReference type="ARBA" id="ARBA00022723"/>
    </source>
</evidence>
<feature type="chain" id="PRO_5020219746" evidence="7">
    <location>
        <begin position="27"/>
        <end position="602"/>
    </location>
</feature>
<protein>
    <submittedName>
        <fullName evidence="9">Cbb3-type cytochrome c oxidase subunit III</fullName>
    </submittedName>
</protein>
<dbReference type="InterPro" id="IPR036909">
    <property type="entry name" value="Cyt_c-like_dom_sf"/>
</dbReference>
<dbReference type="EMBL" id="SNYM01000005">
    <property type="protein sequence ID" value="TDQ49132.1"/>
    <property type="molecule type" value="Genomic_DNA"/>
</dbReference>
<evidence type="ECO:0000256" key="4">
    <source>
        <dbReference type="ARBA" id="ARBA00022982"/>
    </source>
</evidence>
<comment type="caution">
    <text evidence="9">The sequence shown here is derived from an EMBL/GenBank/DDBJ whole genome shotgun (WGS) entry which is preliminary data.</text>
</comment>
<evidence type="ECO:0000313" key="10">
    <source>
        <dbReference type="Proteomes" id="UP000295375"/>
    </source>
</evidence>
<organism evidence="9 10">
    <name type="scientific">Permianibacter aggregans</name>
    <dbReference type="NCBI Taxonomy" id="1510150"/>
    <lineage>
        <taxon>Bacteria</taxon>
        <taxon>Pseudomonadati</taxon>
        <taxon>Pseudomonadota</taxon>
        <taxon>Gammaproteobacteria</taxon>
        <taxon>Pseudomonadales</taxon>
        <taxon>Pseudomonadaceae</taxon>
        <taxon>Permianibacter</taxon>
    </lineage>
</organism>
<accession>A0A4R6UQB7</accession>
<dbReference type="AlphaFoldDB" id="A0A4R6UQB7"/>
<proteinExistence type="predicted"/>
<feature type="compositionally biased region" description="Low complexity" evidence="6">
    <location>
        <begin position="119"/>
        <end position="128"/>
    </location>
</feature>
<name>A0A4R6UQB7_9GAMM</name>
<feature type="region of interest" description="Disordered" evidence="6">
    <location>
        <begin position="98"/>
        <end position="144"/>
    </location>
</feature>
<dbReference type="PANTHER" id="PTHR37823">
    <property type="entry name" value="CYTOCHROME C-553-LIKE"/>
    <property type="match status" value="1"/>
</dbReference>
<feature type="signal peptide" evidence="7">
    <location>
        <begin position="1"/>
        <end position="26"/>
    </location>
</feature>
<dbReference type="OrthoDB" id="9779283at2"/>
<evidence type="ECO:0000256" key="1">
    <source>
        <dbReference type="ARBA" id="ARBA00022448"/>
    </source>
</evidence>
<dbReference type="SUPFAM" id="SSF46626">
    <property type="entry name" value="Cytochrome c"/>
    <property type="match status" value="3"/>
</dbReference>
<evidence type="ECO:0000256" key="5">
    <source>
        <dbReference type="ARBA" id="ARBA00023004"/>
    </source>
</evidence>
<dbReference type="Gene3D" id="1.10.760.10">
    <property type="entry name" value="Cytochrome c-like domain"/>
    <property type="match status" value="3"/>
</dbReference>
<feature type="domain" description="Cytochrome c" evidence="8">
    <location>
        <begin position="143"/>
        <end position="217"/>
    </location>
</feature>
<evidence type="ECO:0000259" key="8">
    <source>
        <dbReference type="Pfam" id="PF13442"/>
    </source>
</evidence>
<sequence>MTVVHKALKHFLWSLLFGVSASVTFADGMAPEYQSMCQDCHGTTTTPGIAPSLFATALSEAEFRDIVRGGRRAMPNFPSEAISDNRLRALYQGLKTAVANDGPADSTPQEPSGNRTRRPTTLPGLRGTAVDAETARRLATTHRSPADLYRQQCERCHRDLNGPLPGSPLDQRYFIPELRFMSMNQSAFIRLVQQGAGPMPAFPDLTEAQLTELYRWIGKFEPATPNQACRADNIQQTHRRWGRELYLAHCARCHGESGQGSFGSSARIDTPAFNLPVPLGVIWQKANAGHSIAPALPFLSHSDKRQIAVYLREMKGWERYSREDTPATFRQLNGEDCQRQLCTRYAHAADEKVRANSNPGLQPNAGSLECEQYQRKNRRKGPAGPGSIYPDCWAQQEVDQFEAFCEAYTPGISSRYPKPPEVQAVTTAQVQANAQLRPVWSNETASLTCRFHDSMGVHIATPNADDRPNWQIRLYTTLHDRAEGEGCWWSSPQQTLGEGNPLPDDNRRDRITVFVRLPENGTVPARKYWSGKLGVEDLDQPDHSRPANTLAFYQALRVMHAKSGEFTLTVYRNVEHDRTRKPRACSACGNSEFSNEKWSTDK</sequence>
<evidence type="ECO:0000256" key="6">
    <source>
        <dbReference type="SAM" id="MobiDB-lite"/>
    </source>
</evidence>
<dbReference type="GO" id="GO:0046872">
    <property type="term" value="F:metal ion binding"/>
    <property type="evidence" value="ECO:0007669"/>
    <property type="project" value="UniProtKB-KW"/>
</dbReference>
<evidence type="ECO:0000256" key="2">
    <source>
        <dbReference type="ARBA" id="ARBA00022617"/>
    </source>
</evidence>
<reference evidence="9 10" key="1">
    <citation type="submission" date="2019-03" db="EMBL/GenBank/DDBJ databases">
        <title>Genomic Encyclopedia of Type Strains, Phase IV (KMG-IV): sequencing the most valuable type-strain genomes for metagenomic binning, comparative biology and taxonomic classification.</title>
        <authorList>
            <person name="Goeker M."/>
        </authorList>
    </citation>
    <scope>NUCLEOTIDE SEQUENCE [LARGE SCALE GENOMIC DNA]</scope>
    <source>
        <strain evidence="9 10">DSM 103792</strain>
    </source>
</reference>
<keyword evidence="2" id="KW-0349">Heme</keyword>
<keyword evidence="10" id="KW-1185">Reference proteome</keyword>
<dbReference type="GO" id="GO:0009055">
    <property type="term" value="F:electron transfer activity"/>
    <property type="evidence" value="ECO:0007669"/>
    <property type="project" value="InterPro"/>
</dbReference>
<dbReference type="GO" id="GO:0020037">
    <property type="term" value="F:heme binding"/>
    <property type="evidence" value="ECO:0007669"/>
    <property type="project" value="InterPro"/>
</dbReference>
<keyword evidence="5" id="KW-0408">Iron</keyword>